<dbReference type="Pfam" id="PF13565">
    <property type="entry name" value="HTH_32"/>
    <property type="match status" value="1"/>
</dbReference>
<dbReference type="EMBL" id="UGHR01000001">
    <property type="protein sequence ID" value="STQ91518.1"/>
    <property type="molecule type" value="Genomic_DNA"/>
</dbReference>
<sequence>MPWMPVNIMSIRSEFVLLTLQDNCNFKALCQRFGISTKTGYKWRQRYLDTPQEGFQDRSRRPKSSPTLTTAEIEALVVDLRQKHPVWGGRKLHRRRPFSL</sequence>
<name>A0A377Q9Z4_9NEIS</name>
<accession>A0A377Q9Z4</accession>
<evidence type="ECO:0000313" key="1">
    <source>
        <dbReference type="EMBL" id="STQ91518.1"/>
    </source>
</evidence>
<organism evidence="1 2">
    <name type="scientific">Iodobacter fluviatilis</name>
    <dbReference type="NCBI Taxonomy" id="537"/>
    <lineage>
        <taxon>Bacteria</taxon>
        <taxon>Pseudomonadati</taxon>
        <taxon>Pseudomonadota</taxon>
        <taxon>Betaproteobacteria</taxon>
        <taxon>Neisseriales</taxon>
        <taxon>Chitinibacteraceae</taxon>
        <taxon>Iodobacter</taxon>
    </lineage>
</organism>
<protein>
    <submittedName>
        <fullName evidence="1">Uncharacterized protein</fullName>
    </submittedName>
</protein>
<dbReference type="InterPro" id="IPR009057">
    <property type="entry name" value="Homeodomain-like_sf"/>
</dbReference>
<evidence type="ECO:0000313" key="2">
    <source>
        <dbReference type="Proteomes" id="UP000255108"/>
    </source>
</evidence>
<proteinExistence type="predicted"/>
<dbReference type="AlphaFoldDB" id="A0A377Q9Z4"/>
<reference evidence="1 2" key="1">
    <citation type="submission" date="2018-06" db="EMBL/GenBank/DDBJ databases">
        <authorList>
            <consortium name="Pathogen Informatics"/>
            <person name="Doyle S."/>
        </authorList>
    </citation>
    <scope>NUCLEOTIDE SEQUENCE [LARGE SCALE GENOMIC DNA]</scope>
    <source>
        <strain evidence="1 2">NCTC11159</strain>
    </source>
</reference>
<gene>
    <name evidence="1" type="ORF">NCTC11159_02591</name>
</gene>
<dbReference type="SUPFAM" id="SSF46689">
    <property type="entry name" value="Homeodomain-like"/>
    <property type="match status" value="1"/>
</dbReference>
<dbReference type="Proteomes" id="UP000255108">
    <property type="component" value="Unassembled WGS sequence"/>
</dbReference>